<evidence type="ECO:0000313" key="12">
    <source>
        <dbReference type="RefSeq" id="XP_008801079.1"/>
    </source>
</evidence>
<comment type="subcellular location">
    <subcellularLocation>
        <location evidence="1 8">Cell membrane</location>
        <topology evidence="1 8">Multi-pass membrane protein</topology>
    </subcellularLocation>
</comment>
<dbReference type="AlphaFoldDB" id="A0A8B7CKF8"/>
<gene>
    <name evidence="12" type="primary">LOC113460906</name>
</gene>
<comment type="caution">
    <text evidence="8">Lacks conserved residue(s) required for the propagation of feature annotation.</text>
</comment>
<dbReference type="PANTHER" id="PTHR33573">
    <property type="entry name" value="CASP-LIKE PROTEIN 4A4"/>
    <property type="match status" value="1"/>
</dbReference>
<evidence type="ECO:0000313" key="11">
    <source>
        <dbReference type="Proteomes" id="UP000228380"/>
    </source>
</evidence>
<feature type="transmembrane region" description="Helical" evidence="8">
    <location>
        <begin position="145"/>
        <end position="167"/>
    </location>
</feature>
<proteinExistence type="inferred from homology"/>
<evidence type="ECO:0000256" key="4">
    <source>
        <dbReference type="ARBA" id="ARBA00022475"/>
    </source>
</evidence>
<keyword evidence="11" id="KW-1185">Reference proteome</keyword>
<dbReference type="Proteomes" id="UP000228380">
    <property type="component" value="Chromosome 4"/>
</dbReference>
<feature type="region of interest" description="Disordered" evidence="9">
    <location>
        <begin position="1"/>
        <end position="76"/>
    </location>
</feature>
<comment type="subunit">
    <text evidence="3 8">Homodimer and heterodimers.</text>
</comment>
<evidence type="ECO:0000256" key="1">
    <source>
        <dbReference type="ARBA" id="ARBA00004651"/>
    </source>
</evidence>
<name>A0A8B7CKF8_PHODC</name>
<protein>
    <recommendedName>
        <fullName evidence="8">CASP-like protein</fullName>
    </recommendedName>
</protein>
<accession>A0A8B7CKF8</accession>
<feature type="compositionally biased region" description="Basic and acidic residues" evidence="9">
    <location>
        <begin position="47"/>
        <end position="56"/>
    </location>
</feature>
<dbReference type="GeneID" id="113460906"/>
<feature type="transmembrane region" description="Helical" evidence="8">
    <location>
        <begin position="268"/>
        <end position="292"/>
    </location>
</feature>
<dbReference type="OrthoDB" id="672180at2759"/>
<sequence>MGSPLRSLPPQEKREEEPIGSPPPSTIRHAENPFPFPLPLPAPPEKSPLDGMKEEAMDSPLRNPIPPAPQNSPELLRSPGQVLNAAALAIANRLTRGELAVATKMAAGGGGGAGGGAGGGDHGSNATRDAERGLRGVPLSVRRAAVWRAALGLRVSAMLLCLVSFSVMAADKTQGWAGDYFDRYEEYRYCLAVNVIAFVYSAFQVVKEVHNSITKKLIMRRREGYCFDFSMDQILAYLLISASSAAASRNDVWVSRFGGDDFTHMINASVAMSFLAFIALALSSLISAYNFFSSVY</sequence>
<dbReference type="KEGG" id="pda:113460906"/>
<evidence type="ECO:0000256" key="5">
    <source>
        <dbReference type="ARBA" id="ARBA00022692"/>
    </source>
</evidence>
<evidence type="ECO:0000256" key="9">
    <source>
        <dbReference type="SAM" id="MobiDB-lite"/>
    </source>
</evidence>
<dbReference type="InterPro" id="IPR006702">
    <property type="entry name" value="CASP_dom"/>
</dbReference>
<keyword evidence="4 8" id="KW-1003">Cell membrane</keyword>
<evidence type="ECO:0000256" key="2">
    <source>
        <dbReference type="ARBA" id="ARBA00007651"/>
    </source>
</evidence>
<evidence type="ECO:0000256" key="3">
    <source>
        <dbReference type="ARBA" id="ARBA00011489"/>
    </source>
</evidence>
<evidence type="ECO:0000256" key="6">
    <source>
        <dbReference type="ARBA" id="ARBA00022989"/>
    </source>
</evidence>
<keyword evidence="7 8" id="KW-0472">Membrane</keyword>
<reference evidence="12" key="2">
    <citation type="submission" date="2025-08" db="UniProtKB">
        <authorList>
            <consortium name="RefSeq"/>
        </authorList>
    </citation>
    <scope>IDENTIFICATION</scope>
    <source>
        <tissue evidence="12">Young leaves</tissue>
    </source>
</reference>
<feature type="domain" description="Casparian strip membrane protein" evidence="10">
    <location>
        <begin position="145"/>
        <end position="279"/>
    </location>
</feature>
<evidence type="ECO:0000256" key="8">
    <source>
        <dbReference type="RuleBase" id="RU361233"/>
    </source>
</evidence>
<evidence type="ECO:0000256" key="7">
    <source>
        <dbReference type="ARBA" id="ARBA00023136"/>
    </source>
</evidence>
<dbReference type="GO" id="GO:0005886">
    <property type="term" value="C:plasma membrane"/>
    <property type="evidence" value="ECO:0007669"/>
    <property type="project" value="UniProtKB-SubCell"/>
</dbReference>
<evidence type="ECO:0000259" key="10">
    <source>
        <dbReference type="Pfam" id="PF04535"/>
    </source>
</evidence>
<feature type="compositionally biased region" description="Pro residues" evidence="9">
    <location>
        <begin position="34"/>
        <end position="46"/>
    </location>
</feature>
<dbReference type="RefSeq" id="XP_008801079.1">
    <property type="nucleotide sequence ID" value="XM_008802857.4"/>
</dbReference>
<comment type="similarity">
    <text evidence="2 8">Belongs to the Casparian strip membrane proteins (CASP) family.</text>
</comment>
<keyword evidence="5 8" id="KW-0812">Transmembrane</keyword>
<keyword evidence="6 8" id="KW-1133">Transmembrane helix</keyword>
<dbReference type="PANTHER" id="PTHR33573:SF50">
    <property type="entry name" value="CASP-LIKE PROTEIN 4A3"/>
    <property type="match status" value="1"/>
</dbReference>
<reference evidence="11" key="1">
    <citation type="journal article" date="2019" name="Nat. Commun.">
        <title>Genome-wide association mapping of date palm fruit traits.</title>
        <authorList>
            <person name="Hazzouri K.M."/>
            <person name="Gros-Balthazard M."/>
            <person name="Flowers J.M."/>
            <person name="Copetti D."/>
            <person name="Lemansour A."/>
            <person name="Lebrun M."/>
            <person name="Masmoudi K."/>
            <person name="Ferrand S."/>
            <person name="Dhar M.I."/>
            <person name="Fresquez Z.A."/>
            <person name="Rosas U."/>
            <person name="Zhang J."/>
            <person name="Talag J."/>
            <person name="Lee S."/>
            <person name="Kudrna D."/>
            <person name="Powell R.F."/>
            <person name="Leitch I.J."/>
            <person name="Krueger R.R."/>
            <person name="Wing R.A."/>
            <person name="Amiri K.M.A."/>
            <person name="Purugganan M.D."/>
        </authorList>
    </citation>
    <scope>NUCLEOTIDE SEQUENCE [LARGE SCALE GENOMIC DNA]</scope>
    <source>
        <strain evidence="11">cv. Khalas</strain>
    </source>
</reference>
<dbReference type="Pfam" id="PF04535">
    <property type="entry name" value="CASP_dom"/>
    <property type="match status" value="1"/>
</dbReference>
<feature type="transmembrane region" description="Helical" evidence="8">
    <location>
        <begin position="187"/>
        <end position="206"/>
    </location>
</feature>
<organism evidence="11 12">
    <name type="scientific">Phoenix dactylifera</name>
    <name type="common">Date palm</name>
    <dbReference type="NCBI Taxonomy" id="42345"/>
    <lineage>
        <taxon>Eukaryota</taxon>
        <taxon>Viridiplantae</taxon>
        <taxon>Streptophyta</taxon>
        <taxon>Embryophyta</taxon>
        <taxon>Tracheophyta</taxon>
        <taxon>Spermatophyta</taxon>
        <taxon>Magnoliopsida</taxon>
        <taxon>Liliopsida</taxon>
        <taxon>Arecaceae</taxon>
        <taxon>Coryphoideae</taxon>
        <taxon>Phoeniceae</taxon>
        <taxon>Phoenix</taxon>
    </lineage>
</organism>